<evidence type="ECO:0000313" key="2">
    <source>
        <dbReference type="WBParaSite" id="ES5_v2.g21950.t1"/>
    </source>
</evidence>
<dbReference type="Proteomes" id="UP000887579">
    <property type="component" value="Unplaced"/>
</dbReference>
<protein>
    <submittedName>
        <fullName evidence="2">Uncharacterized protein</fullName>
    </submittedName>
</protein>
<name>A0AC34FWX4_9BILA</name>
<accession>A0AC34FWX4</accession>
<reference evidence="2" key="1">
    <citation type="submission" date="2022-11" db="UniProtKB">
        <authorList>
            <consortium name="WormBaseParasite"/>
        </authorList>
    </citation>
    <scope>IDENTIFICATION</scope>
</reference>
<sequence length="76" mass="8445">MVDPTANGSANNSGRNGRKNRAVSGGYIKKKLNKNKKKNVAAEENKDMIDKIKKQETAIKNLAMTINLNFALIWNL</sequence>
<dbReference type="WBParaSite" id="ES5_v2.g21950.t1">
    <property type="protein sequence ID" value="ES5_v2.g21950.t1"/>
    <property type="gene ID" value="ES5_v2.g21950"/>
</dbReference>
<organism evidence="1 2">
    <name type="scientific">Panagrolaimus sp. ES5</name>
    <dbReference type="NCBI Taxonomy" id="591445"/>
    <lineage>
        <taxon>Eukaryota</taxon>
        <taxon>Metazoa</taxon>
        <taxon>Ecdysozoa</taxon>
        <taxon>Nematoda</taxon>
        <taxon>Chromadorea</taxon>
        <taxon>Rhabditida</taxon>
        <taxon>Tylenchina</taxon>
        <taxon>Panagrolaimomorpha</taxon>
        <taxon>Panagrolaimoidea</taxon>
        <taxon>Panagrolaimidae</taxon>
        <taxon>Panagrolaimus</taxon>
    </lineage>
</organism>
<evidence type="ECO:0000313" key="1">
    <source>
        <dbReference type="Proteomes" id="UP000887579"/>
    </source>
</evidence>
<proteinExistence type="predicted"/>